<reference evidence="1" key="2">
    <citation type="submission" date="2015-06" db="UniProtKB">
        <authorList>
            <consortium name="EnsemblPlants"/>
        </authorList>
    </citation>
    <scope>IDENTIFICATION</scope>
    <source>
        <strain evidence="1">DM1-3 516 R44</strain>
    </source>
</reference>
<dbReference type="AlphaFoldDB" id="M1C4Q5"/>
<dbReference type="EnsemblPlants" id="PGSC0003DMT400059776">
    <property type="protein sequence ID" value="PGSC0003DMT400059776"/>
    <property type="gene ID" value="PGSC0003DMG400023244"/>
</dbReference>
<dbReference type="Proteomes" id="UP000011115">
    <property type="component" value="Unassembled WGS sequence"/>
</dbReference>
<dbReference type="PaxDb" id="4113-PGSC0003DMT400059776"/>
<name>M1C4Q5_SOLTU</name>
<dbReference type="InParanoid" id="M1C4Q5"/>
<evidence type="ECO:0000313" key="2">
    <source>
        <dbReference type="Proteomes" id="UP000011115"/>
    </source>
</evidence>
<keyword evidence="2" id="KW-1185">Reference proteome</keyword>
<proteinExistence type="predicted"/>
<protein>
    <submittedName>
        <fullName evidence="1">Uncharacterized protein</fullName>
    </submittedName>
</protein>
<reference evidence="2" key="1">
    <citation type="journal article" date="2011" name="Nature">
        <title>Genome sequence and analysis of the tuber crop potato.</title>
        <authorList>
            <consortium name="The Potato Genome Sequencing Consortium"/>
        </authorList>
    </citation>
    <scope>NUCLEOTIDE SEQUENCE [LARGE SCALE GENOMIC DNA]</scope>
    <source>
        <strain evidence="2">cv. DM1-3 516 R44</strain>
    </source>
</reference>
<sequence>MTATKKEERLTKMTLKSLSLSALHIGFGGFVESSADVLGKRTFGEFGSFKIF</sequence>
<evidence type="ECO:0000313" key="1">
    <source>
        <dbReference type="EnsemblPlants" id="PGSC0003DMT400059776"/>
    </source>
</evidence>
<dbReference type="HOGENOM" id="CLU_3091118_0_0_1"/>
<organism evidence="1 2">
    <name type="scientific">Solanum tuberosum</name>
    <name type="common">Potato</name>
    <dbReference type="NCBI Taxonomy" id="4113"/>
    <lineage>
        <taxon>Eukaryota</taxon>
        <taxon>Viridiplantae</taxon>
        <taxon>Streptophyta</taxon>
        <taxon>Embryophyta</taxon>
        <taxon>Tracheophyta</taxon>
        <taxon>Spermatophyta</taxon>
        <taxon>Magnoliopsida</taxon>
        <taxon>eudicotyledons</taxon>
        <taxon>Gunneridae</taxon>
        <taxon>Pentapetalae</taxon>
        <taxon>asterids</taxon>
        <taxon>lamiids</taxon>
        <taxon>Solanales</taxon>
        <taxon>Solanaceae</taxon>
        <taxon>Solanoideae</taxon>
        <taxon>Solaneae</taxon>
        <taxon>Solanum</taxon>
    </lineage>
</organism>
<accession>M1C4Q5</accession>
<dbReference type="Gramene" id="PGSC0003DMT400059776">
    <property type="protein sequence ID" value="PGSC0003DMT400059776"/>
    <property type="gene ID" value="PGSC0003DMG400023244"/>
</dbReference>